<dbReference type="CDD" id="cd06171">
    <property type="entry name" value="Sigma70_r4"/>
    <property type="match status" value="1"/>
</dbReference>
<reference evidence="7 8" key="1">
    <citation type="journal article" date="2021" name="BMC Genomics">
        <title>Genome-resolved metagenome and metatranscriptome analyses of thermophilic composting reveal key bacterial players and their metabolic interactions.</title>
        <authorList>
            <person name="Braga L.P.P."/>
            <person name="Pereira R.V."/>
            <person name="Martins L.F."/>
            <person name="Moura L.M.S."/>
            <person name="Sanchez F.B."/>
            <person name="Patane J.S.L."/>
            <person name="da Silva A.M."/>
            <person name="Setubal J.C."/>
        </authorList>
    </citation>
    <scope>NUCLEOTIDE SEQUENCE [LARGE SCALE GENOMIC DNA]</scope>
    <source>
        <strain evidence="7">ZC4RG45</strain>
    </source>
</reference>
<name>A0ABD6FC77_9PSEU</name>
<dbReference type="PANTHER" id="PTHR43133:SF8">
    <property type="entry name" value="RNA POLYMERASE SIGMA FACTOR HI_1459-RELATED"/>
    <property type="match status" value="1"/>
</dbReference>
<accession>A0ABD6FC77</accession>
<dbReference type="InterPro" id="IPR007627">
    <property type="entry name" value="RNA_pol_sigma70_r2"/>
</dbReference>
<dbReference type="Gene3D" id="1.10.1740.10">
    <property type="match status" value="1"/>
</dbReference>
<comment type="caution">
    <text evidence="7">The sequence shown here is derived from an EMBL/GenBank/DDBJ whole genome shotgun (WGS) entry which is preliminary data.</text>
</comment>
<dbReference type="GO" id="GO:0003677">
    <property type="term" value="F:DNA binding"/>
    <property type="evidence" value="ECO:0007669"/>
    <property type="project" value="UniProtKB-KW"/>
</dbReference>
<dbReference type="GO" id="GO:0016987">
    <property type="term" value="F:sigma factor activity"/>
    <property type="evidence" value="ECO:0007669"/>
    <property type="project" value="UniProtKB-KW"/>
</dbReference>
<keyword evidence="3" id="KW-0731">Sigma factor</keyword>
<gene>
    <name evidence="7" type="ORF">DIU77_005190</name>
</gene>
<dbReference type="InterPro" id="IPR039425">
    <property type="entry name" value="RNA_pol_sigma-70-like"/>
</dbReference>
<dbReference type="Pfam" id="PF04542">
    <property type="entry name" value="Sigma70_r2"/>
    <property type="match status" value="1"/>
</dbReference>
<evidence type="ECO:0000313" key="8">
    <source>
        <dbReference type="Proteomes" id="UP000249324"/>
    </source>
</evidence>
<evidence type="ECO:0000259" key="6">
    <source>
        <dbReference type="SMART" id="SM00421"/>
    </source>
</evidence>
<evidence type="ECO:0000256" key="3">
    <source>
        <dbReference type="ARBA" id="ARBA00023082"/>
    </source>
</evidence>
<dbReference type="InterPro" id="IPR013249">
    <property type="entry name" value="RNA_pol_sigma70_r4_t2"/>
</dbReference>
<dbReference type="NCBIfam" id="TIGR02937">
    <property type="entry name" value="sigma70-ECF"/>
    <property type="match status" value="1"/>
</dbReference>
<dbReference type="InterPro" id="IPR013325">
    <property type="entry name" value="RNA_pol_sigma_r2"/>
</dbReference>
<dbReference type="EMBL" id="QGUI02000039">
    <property type="protein sequence ID" value="MFO7191617.1"/>
    <property type="molecule type" value="Genomic_DNA"/>
</dbReference>
<feature type="domain" description="HTH luxR-type" evidence="6">
    <location>
        <begin position="163"/>
        <end position="221"/>
    </location>
</feature>
<dbReference type="AlphaFoldDB" id="A0ABD6FC77"/>
<keyword evidence="4" id="KW-0238">DNA-binding</keyword>
<dbReference type="PANTHER" id="PTHR43133">
    <property type="entry name" value="RNA POLYMERASE ECF-TYPE SIGMA FACTO"/>
    <property type="match status" value="1"/>
</dbReference>
<organism evidence="7 8">
    <name type="scientific">Thermocrispum agreste</name>
    <dbReference type="NCBI Taxonomy" id="37925"/>
    <lineage>
        <taxon>Bacteria</taxon>
        <taxon>Bacillati</taxon>
        <taxon>Actinomycetota</taxon>
        <taxon>Actinomycetes</taxon>
        <taxon>Pseudonocardiales</taxon>
        <taxon>Pseudonocardiaceae</taxon>
        <taxon>Thermocrispum</taxon>
    </lineage>
</organism>
<evidence type="ECO:0000256" key="4">
    <source>
        <dbReference type="ARBA" id="ARBA00023125"/>
    </source>
</evidence>
<protein>
    <submittedName>
        <fullName evidence="7">Sigma-70 family RNA polymerase sigma factor</fullName>
    </submittedName>
</protein>
<dbReference type="Gene3D" id="1.10.10.10">
    <property type="entry name" value="Winged helix-like DNA-binding domain superfamily/Winged helix DNA-binding domain"/>
    <property type="match status" value="1"/>
</dbReference>
<dbReference type="InterPro" id="IPR014284">
    <property type="entry name" value="RNA_pol_sigma-70_dom"/>
</dbReference>
<dbReference type="InterPro" id="IPR036388">
    <property type="entry name" value="WH-like_DNA-bd_sf"/>
</dbReference>
<evidence type="ECO:0000256" key="5">
    <source>
        <dbReference type="ARBA" id="ARBA00023163"/>
    </source>
</evidence>
<evidence type="ECO:0000256" key="2">
    <source>
        <dbReference type="ARBA" id="ARBA00023015"/>
    </source>
</evidence>
<dbReference type="SUPFAM" id="SSF88946">
    <property type="entry name" value="Sigma2 domain of RNA polymerase sigma factors"/>
    <property type="match status" value="1"/>
</dbReference>
<proteinExistence type="inferred from homology"/>
<dbReference type="Pfam" id="PF08281">
    <property type="entry name" value="Sigma70_r4_2"/>
    <property type="match status" value="1"/>
</dbReference>
<dbReference type="SMART" id="SM00421">
    <property type="entry name" value="HTH_LUXR"/>
    <property type="match status" value="1"/>
</dbReference>
<evidence type="ECO:0000256" key="1">
    <source>
        <dbReference type="ARBA" id="ARBA00010641"/>
    </source>
</evidence>
<keyword evidence="5" id="KW-0804">Transcription</keyword>
<dbReference type="SUPFAM" id="SSF88659">
    <property type="entry name" value="Sigma3 and sigma4 domains of RNA polymerase sigma factors"/>
    <property type="match status" value="1"/>
</dbReference>
<dbReference type="Proteomes" id="UP000249324">
    <property type="component" value="Unassembled WGS sequence"/>
</dbReference>
<evidence type="ECO:0000313" key="7">
    <source>
        <dbReference type="EMBL" id="MFO7191617.1"/>
    </source>
</evidence>
<dbReference type="InterPro" id="IPR000792">
    <property type="entry name" value="Tscrpt_reg_LuxR_C"/>
</dbReference>
<sequence>MTDQQRHSDDFATFRAVLQDLVAAGLGPDLGADFGARSGITRVARLPHGELRRRLSDIYESKYSSFLAYAMSKLGSKQDAEDVVNEAFARVLRANPDLDVPEALAGYVRSAVHNEINRRGSQNSRERLEQATGDPADLEATLRDRSKPLEDRVTDEITVGLAIQLLSPREQQVIALRHLEDVSEKDTAARLNVQVGAVKRYRADAVKKIQAALRTQRAVAAG</sequence>
<dbReference type="InterPro" id="IPR013324">
    <property type="entry name" value="RNA_pol_sigma_r3/r4-like"/>
</dbReference>
<keyword evidence="2" id="KW-0805">Transcription regulation</keyword>
<comment type="similarity">
    <text evidence="1">Belongs to the sigma-70 factor family. ECF subfamily.</text>
</comment>